<protein>
    <recommendedName>
        <fullName evidence="3">Glutathione peroxidase</fullName>
    </recommendedName>
</protein>
<keyword evidence="2" id="KW-1185">Reference proteome</keyword>
<evidence type="ECO:0000313" key="2">
    <source>
        <dbReference type="Proteomes" id="UP000694421"/>
    </source>
</evidence>
<dbReference type="GeneTree" id="ENSGT00960000188730"/>
<organism evidence="1 2">
    <name type="scientific">Salvator merianae</name>
    <name type="common">Argentine black and white tegu</name>
    <name type="synonym">Tupinambis merianae</name>
    <dbReference type="NCBI Taxonomy" id="96440"/>
    <lineage>
        <taxon>Eukaryota</taxon>
        <taxon>Metazoa</taxon>
        <taxon>Chordata</taxon>
        <taxon>Craniata</taxon>
        <taxon>Vertebrata</taxon>
        <taxon>Euteleostomi</taxon>
        <taxon>Lepidosauria</taxon>
        <taxon>Squamata</taxon>
        <taxon>Bifurcata</taxon>
        <taxon>Unidentata</taxon>
        <taxon>Episquamata</taxon>
        <taxon>Laterata</taxon>
        <taxon>Teiioidea</taxon>
        <taxon>Teiidae</taxon>
        <taxon>Salvator</taxon>
    </lineage>
</organism>
<reference evidence="1" key="2">
    <citation type="submission" date="2025-09" db="UniProtKB">
        <authorList>
            <consortium name="Ensembl"/>
        </authorList>
    </citation>
    <scope>IDENTIFICATION</scope>
</reference>
<proteinExistence type="predicted"/>
<dbReference type="Ensembl" id="ENSSMRT00000000798.1">
    <property type="protein sequence ID" value="ENSSMRP00000000650.1"/>
    <property type="gene ID" value="ENSSMRG00000000602.1"/>
</dbReference>
<dbReference type="Proteomes" id="UP000694421">
    <property type="component" value="Unplaced"/>
</dbReference>
<evidence type="ECO:0008006" key="3">
    <source>
        <dbReference type="Google" id="ProtNLM"/>
    </source>
</evidence>
<dbReference type="Gene3D" id="3.40.30.10">
    <property type="entry name" value="Glutaredoxin"/>
    <property type="match status" value="1"/>
</dbReference>
<sequence>MAEKPSKAKGTMGNAIKWNFKRFLINKDSQVVTRYSLMNAPFVFGKDLTAYLYDFSFLH</sequence>
<reference evidence="1" key="1">
    <citation type="submission" date="2025-08" db="UniProtKB">
        <authorList>
            <consortium name="Ensembl"/>
        </authorList>
    </citation>
    <scope>IDENTIFICATION</scope>
</reference>
<evidence type="ECO:0000313" key="1">
    <source>
        <dbReference type="Ensembl" id="ENSSMRP00000000650.1"/>
    </source>
</evidence>
<dbReference type="AlphaFoldDB" id="A0A8D0DFR1"/>
<name>A0A8D0DFR1_SALMN</name>
<accession>A0A8D0DFR1</accession>